<proteinExistence type="predicted"/>
<evidence type="ECO:0000313" key="4">
    <source>
        <dbReference type="Proteomes" id="UP000001072"/>
    </source>
</evidence>
<name>F4S0L0_MELLP</name>
<dbReference type="KEGG" id="mlr:MELLADRAFT_110677"/>
<gene>
    <name evidence="3" type="ORF">MELLADRAFT_110677</name>
</gene>
<dbReference type="InParanoid" id="F4S0L0"/>
<dbReference type="HOGENOM" id="CLU_009176_3_1_1"/>
<feature type="region of interest" description="Disordered" evidence="1">
    <location>
        <begin position="191"/>
        <end position="216"/>
    </location>
</feature>
<evidence type="ECO:0000256" key="1">
    <source>
        <dbReference type="SAM" id="MobiDB-lite"/>
    </source>
</evidence>
<dbReference type="Pfam" id="PF20231">
    <property type="entry name" value="DUF6589"/>
    <property type="match status" value="1"/>
</dbReference>
<feature type="domain" description="DUF6589" evidence="2">
    <location>
        <begin position="265"/>
        <end position="463"/>
    </location>
</feature>
<accession>F4S0L0</accession>
<reference evidence="4" key="1">
    <citation type="journal article" date="2011" name="Proc. Natl. Acad. Sci. U.S.A.">
        <title>Obligate biotrophy features unraveled by the genomic analysis of rust fungi.</title>
        <authorList>
            <person name="Duplessis S."/>
            <person name="Cuomo C.A."/>
            <person name="Lin Y.-C."/>
            <person name="Aerts A."/>
            <person name="Tisserant E."/>
            <person name="Veneault-Fourrey C."/>
            <person name="Joly D.L."/>
            <person name="Hacquard S."/>
            <person name="Amselem J."/>
            <person name="Cantarel B.L."/>
            <person name="Chiu R."/>
            <person name="Coutinho P.M."/>
            <person name="Feau N."/>
            <person name="Field M."/>
            <person name="Frey P."/>
            <person name="Gelhaye E."/>
            <person name="Goldberg J."/>
            <person name="Grabherr M.G."/>
            <person name="Kodira C.D."/>
            <person name="Kohler A."/>
            <person name="Kuees U."/>
            <person name="Lindquist E.A."/>
            <person name="Lucas S.M."/>
            <person name="Mago R."/>
            <person name="Mauceli E."/>
            <person name="Morin E."/>
            <person name="Murat C."/>
            <person name="Pangilinan J.L."/>
            <person name="Park R."/>
            <person name="Pearson M."/>
            <person name="Quesneville H."/>
            <person name="Rouhier N."/>
            <person name="Sakthikumar S."/>
            <person name="Salamov A.A."/>
            <person name="Schmutz J."/>
            <person name="Selles B."/>
            <person name="Shapiro H."/>
            <person name="Tanguay P."/>
            <person name="Tuskan G.A."/>
            <person name="Henrissat B."/>
            <person name="Van de Peer Y."/>
            <person name="Rouze P."/>
            <person name="Ellis J.G."/>
            <person name="Dodds P.N."/>
            <person name="Schein J.E."/>
            <person name="Zhong S."/>
            <person name="Hamelin R.C."/>
            <person name="Grigoriev I.V."/>
            <person name="Szabo L.J."/>
            <person name="Martin F."/>
        </authorList>
    </citation>
    <scope>NUCLEOTIDE SEQUENCE [LARGE SCALE GENOMIC DNA]</scope>
    <source>
        <strain evidence="4">98AG31 / pathotype 3-4-7</strain>
    </source>
</reference>
<protein>
    <recommendedName>
        <fullName evidence="2">DUF6589 domain-containing protein</fullName>
    </recommendedName>
</protein>
<dbReference type="RefSeq" id="XP_007414948.1">
    <property type="nucleotide sequence ID" value="XM_007414886.1"/>
</dbReference>
<organism evidence="4">
    <name type="scientific">Melampsora larici-populina (strain 98AG31 / pathotype 3-4-7)</name>
    <name type="common">Poplar leaf rust fungus</name>
    <dbReference type="NCBI Taxonomy" id="747676"/>
    <lineage>
        <taxon>Eukaryota</taxon>
        <taxon>Fungi</taxon>
        <taxon>Dikarya</taxon>
        <taxon>Basidiomycota</taxon>
        <taxon>Pucciniomycotina</taxon>
        <taxon>Pucciniomycetes</taxon>
        <taxon>Pucciniales</taxon>
        <taxon>Melampsoraceae</taxon>
        <taxon>Melampsora</taxon>
    </lineage>
</organism>
<dbReference type="EMBL" id="GL883135">
    <property type="protein sequence ID" value="EGG01848.1"/>
    <property type="molecule type" value="Genomic_DNA"/>
</dbReference>
<dbReference type="GeneID" id="18924156"/>
<dbReference type="OrthoDB" id="2507305at2759"/>
<evidence type="ECO:0000259" key="2">
    <source>
        <dbReference type="Pfam" id="PF20231"/>
    </source>
</evidence>
<sequence length="484" mass="53596">MRNVRKSEGLCASKCRNFLTDCGITISFGFMNSNIPSLPTPVSGLPARILSVCNYIQKVGLSPKKFIHGFITLNQSDLIYRRRLMRAGVGERETVEILEGFGDMLRGSPEGSDIWMDFILEQASAIVNAQNAPVGAYPQGLYVSSNSISEDFFTQHAEERRENIVKGSMPFLHKLILRKLQSSLELTETTDEDFDHNVDQDITSTAPASTNGNPDSISDVADEATILSLDNLVYVSKRGAGLKDHKLKMAFKKAMAAAADWPVEMSMFIPTPDQITHWKGVILAQLADVLKTYVEHLPGDNAVKLPVLKTQPASIDPIQIYQPNIFFLRLMDAPDSSAEGVSQALEEVMSQIGVDVDEFAKGLLFAEGDVGSNELVESLRRKHFPSSNMEDLLRWIVTVFGPAHATWNMCKALCSKHWGDSKDGQDTGAWQTVEALGGTAKHPSQQDFNTLMMMTKKSHDASLFFVLTHELYSWLIKTRTMAST</sequence>
<dbReference type="Proteomes" id="UP000001072">
    <property type="component" value="Unassembled WGS sequence"/>
</dbReference>
<feature type="compositionally biased region" description="Polar residues" evidence="1">
    <location>
        <begin position="200"/>
        <end position="216"/>
    </location>
</feature>
<dbReference type="AlphaFoldDB" id="F4S0L0"/>
<dbReference type="VEuPathDB" id="FungiDB:MELLADRAFT_110677"/>
<evidence type="ECO:0000313" key="3">
    <source>
        <dbReference type="EMBL" id="EGG01848.1"/>
    </source>
</evidence>
<keyword evidence="4" id="KW-1185">Reference proteome</keyword>
<dbReference type="InterPro" id="IPR046496">
    <property type="entry name" value="DUF6589"/>
</dbReference>